<feature type="region of interest" description="Disordered" evidence="3">
    <location>
        <begin position="362"/>
        <end position="398"/>
    </location>
</feature>
<keyword evidence="6" id="KW-1185">Reference proteome</keyword>
<dbReference type="GO" id="GO:0032389">
    <property type="term" value="C:MutLalpha complex"/>
    <property type="evidence" value="ECO:0007669"/>
    <property type="project" value="TreeGrafter"/>
</dbReference>
<dbReference type="InterPro" id="IPR020568">
    <property type="entry name" value="Ribosomal_Su5_D2-typ_SF"/>
</dbReference>
<dbReference type="GO" id="GO:0030983">
    <property type="term" value="F:mismatched DNA binding"/>
    <property type="evidence" value="ECO:0007669"/>
    <property type="project" value="InterPro"/>
</dbReference>
<dbReference type="SUPFAM" id="SSF54211">
    <property type="entry name" value="Ribosomal protein S5 domain 2-like"/>
    <property type="match status" value="1"/>
</dbReference>
<dbReference type="AlphaFoldDB" id="A0AAN8NNC0"/>
<evidence type="ECO:0000256" key="2">
    <source>
        <dbReference type="ARBA" id="ARBA00022763"/>
    </source>
</evidence>
<dbReference type="InterPro" id="IPR014721">
    <property type="entry name" value="Ribsml_uS5_D2-typ_fold_subgr"/>
</dbReference>
<dbReference type="Pfam" id="PF01119">
    <property type="entry name" value="DNA_mis_repair"/>
    <property type="match status" value="1"/>
</dbReference>
<dbReference type="PANTHER" id="PTHR10073">
    <property type="entry name" value="DNA MISMATCH REPAIR PROTEIN MLH, PMS, MUTL"/>
    <property type="match status" value="1"/>
</dbReference>
<dbReference type="GO" id="GO:0006298">
    <property type="term" value="P:mismatch repair"/>
    <property type="evidence" value="ECO:0007669"/>
    <property type="project" value="InterPro"/>
</dbReference>
<dbReference type="GO" id="GO:0061982">
    <property type="term" value="P:meiosis I cell cycle process"/>
    <property type="evidence" value="ECO:0007669"/>
    <property type="project" value="UniProtKB-ARBA"/>
</dbReference>
<dbReference type="EMBL" id="JAVHJM010000010">
    <property type="protein sequence ID" value="KAK6503970.1"/>
    <property type="molecule type" value="Genomic_DNA"/>
</dbReference>
<reference evidence="5 6" key="1">
    <citation type="submission" date="2019-10" db="EMBL/GenBank/DDBJ databases">
        <authorList>
            <person name="Palmer J.M."/>
        </authorList>
    </citation>
    <scope>NUCLEOTIDE SEQUENCE [LARGE SCALE GENOMIC DNA]</scope>
    <source>
        <strain evidence="5 6">TWF506</strain>
    </source>
</reference>
<feature type="compositionally biased region" description="Acidic residues" evidence="3">
    <location>
        <begin position="738"/>
        <end position="754"/>
    </location>
</feature>
<sequence>MIHEIPQESVRRLGSTQVITDPLTVIKELVENALDAGATSIIIEASSDLVSHIQVKDNGCGIDPNDRSLMAKPHCTSKISTFDDLLDVTTLGFRGEALASLANVSGLLTIVTRIKNEAMAVACEIAPDGSLKTISPVSAPTGCTVKVSNLFARFPVRKSTVEKTAVKYLGRIKPLLLSYYLTHPQARFQFKCVAAPQGNKGKKKIETKYDVIFAASSTKDQAVIKAFGAESNRHGQWIESKAEDGDVHFEAFVVNPDDDTNPASKKGVCVAYKNRPLSITRNHGLAHSIYSLYRNQIKLAFAARSVDAPTEPFLFLNILSSVGKVDVNIEPAKDDVLFESNERVISCIKEFFERLYGTAEGSKSTEKDDFSSEATYDSVVPSEAPIHQTHQKAPKPVPDIIRIGAAEQLLAKTKGHAPSSSPPIKISSSAVNGQHENPLGRDQAVPEEEEENIPRTKFENSQSRSDTRERGGGWSFSMYGSGIGEDDDGDFVDIEEVMKGAERQQAEREEDTRGDGSISNPWTIAKMNSRVMQQEKQADIPHITLTARNPMIPLPSSPLQHRRGEIQSRGPGMPTTREIALPSRAPTVASTPTSNAPIARMSERDGPWYPSFGSDNNTSFPSRRKEHITPQRLSQAHDTPSPRTRQQITRPPGGQKPVRKSAGPIDAWIGVSKATEASHTSPWTNVEEESATPLPISVFFGTPDLGTSNRTGDGGRGIFPSASDRMRRDRRARNPQIDEGEDDDEISSFSEDDEPFRSDPRRPKNTKPAISKSSTSIDRPKPTKLHSASKLSNKPFKPHATTSKCLRDIEEENVFPRKTKLLVATLPHTDLPSLRFRAHLVEDDLYDDEYETRETSPSELGLKKPFLCFLKKYVEGTDYSDDTELELLQEDILDGKEFDLSFQNLARGKFAT</sequence>
<dbReference type="InterPro" id="IPR013507">
    <property type="entry name" value="DNA_mismatch_S5_2-like"/>
</dbReference>
<comment type="caution">
    <text evidence="5">The sequence shown here is derived from an EMBL/GenBank/DDBJ whole genome shotgun (WGS) entry which is preliminary data.</text>
</comment>
<dbReference type="Gene3D" id="3.30.230.10">
    <property type="match status" value="1"/>
</dbReference>
<evidence type="ECO:0000256" key="1">
    <source>
        <dbReference type="ARBA" id="ARBA00006082"/>
    </source>
</evidence>
<dbReference type="SUPFAM" id="SSF55874">
    <property type="entry name" value="ATPase domain of HSP90 chaperone/DNA topoisomerase II/histidine kinase"/>
    <property type="match status" value="1"/>
</dbReference>
<feature type="domain" description="DNA mismatch repair protein S5" evidence="4">
    <location>
        <begin position="223"/>
        <end position="353"/>
    </location>
</feature>
<dbReference type="NCBIfam" id="TIGR00585">
    <property type="entry name" value="mutl"/>
    <property type="match status" value="1"/>
</dbReference>
<protein>
    <recommendedName>
        <fullName evidence="4">DNA mismatch repair protein S5 domain-containing protein</fullName>
    </recommendedName>
</protein>
<accession>A0AAN8NNC0</accession>
<dbReference type="Proteomes" id="UP001307849">
    <property type="component" value="Unassembled WGS sequence"/>
</dbReference>
<evidence type="ECO:0000256" key="3">
    <source>
        <dbReference type="SAM" id="MobiDB-lite"/>
    </source>
</evidence>
<evidence type="ECO:0000313" key="5">
    <source>
        <dbReference type="EMBL" id="KAK6503970.1"/>
    </source>
</evidence>
<dbReference type="InterPro" id="IPR038973">
    <property type="entry name" value="MutL/Mlh/Pms-like"/>
</dbReference>
<keyword evidence="2" id="KW-0227">DNA damage</keyword>
<feature type="compositionally biased region" description="Low complexity" evidence="3">
    <location>
        <begin position="418"/>
        <end position="429"/>
    </location>
</feature>
<feature type="compositionally biased region" description="Polar residues" evidence="3">
    <location>
        <begin position="675"/>
        <end position="684"/>
    </location>
</feature>
<dbReference type="PANTHER" id="PTHR10073:SF41">
    <property type="entry name" value="MISMATCH REPAIR PROTEIN, PUTATIVE (AFU_ORTHOLOGUE AFUA_8G05820)-RELATED"/>
    <property type="match status" value="1"/>
</dbReference>
<dbReference type="Pfam" id="PF13589">
    <property type="entry name" value="HATPase_c_3"/>
    <property type="match status" value="1"/>
</dbReference>
<dbReference type="FunFam" id="3.30.565.10:FF:000017">
    <property type="entry name" value="PMS1 homolog 1, mismatch repair system component"/>
    <property type="match status" value="1"/>
</dbReference>
<feature type="region of interest" description="Disordered" evidence="3">
    <location>
        <begin position="412"/>
        <end position="474"/>
    </location>
</feature>
<dbReference type="PROSITE" id="PS00058">
    <property type="entry name" value="DNA_MISMATCH_REPAIR_1"/>
    <property type="match status" value="1"/>
</dbReference>
<dbReference type="SMART" id="SM01340">
    <property type="entry name" value="DNA_mis_repair"/>
    <property type="match status" value="1"/>
</dbReference>
<gene>
    <name evidence="5" type="ORF">TWF506_002187</name>
</gene>
<dbReference type="GO" id="GO:0016887">
    <property type="term" value="F:ATP hydrolysis activity"/>
    <property type="evidence" value="ECO:0007669"/>
    <property type="project" value="InterPro"/>
</dbReference>
<comment type="similarity">
    <text evidence="1">Belongs to the DNA mismatch repair MutL/HexB family.</text>
</comment>
<dbReference type="InterPro" id="IPR014762">
    <property type="entry name" value="DNA_mismatch_repair_CS"/>
</dbReference>
<dbReference type="GO" id="GO:0140664">
    <property type="term" value="F:ATP-dependent DNA damage sensor activity"/>
    <property type="evidence" value="ECO:0007669"/>
    <property type="project" value="InterPro"/>
</dbReference>
<evidence type="ECO:0000313" key="6">
    <source>
        <dbReference type="Proteomes" id="UP001307849"/>
    </source>
</evidence>
<proteinExistence type="inferred from homology"/>
<dbReference type="InterPro" id="IPR036890">
    <property type="entry name" value="HATPase_C_sf"/>
</dbReference>
<dbReference type="CDD" id="cd16926">
    <property type="entry name" value="HATPase_MutL-MLH-PMS-like"/>
    <property type="match status" value="1"/>
</dbReference>
<organism evidence="5 6">
    <name type="scientific">Arthrobotrys conoides</name>
    <dbReference type="NCBI Taxonomy" id="74498"/>
    <lineage>
        <taxon>Eukaryota</taxon>
        <taxon>Fungi</taxon>
        <taxon>Dikarya</taxon>
        <taxon>Ascomycota</taxon>
        <taxon>Pezizomycotina</taxon>
        <taxon>Orbiliomycetes</taxon>
        <taxon>Orbiliales</taxon>
        <taxon>Orbiliaceae</taxon>
        <taxon>Arthrobotrys</taxon>
    </lineage>
</organism>
<feature type="compositionally biased region" description="Basic and acidic residues" evidence="3">
    <location>
        <begin position="501"/>
        <end position="514"/>
    </location>
</feature>
<dbReference type="GO" id="GO:0005524">
    <property type="term" value="F:ATP binding"/>
    <property type="evidence" value="ECO:0007669"/>
    <property type="project" value="InterPro"/>
</dbReference>
<feature type="region of interest" description="Disordered" evidence="3">
    <location>
        <begin position="501"/>
        <end position="522"/>
    </location>
</feature>
<dbReference type="Gene3D" id="3.30.565.10">
    <property type="entry name" value="Histidine kinase-like ATPase, C-terminal domain"/>
    <property type="match status" value="1"/>
</dbReference>
<dbReference type="InterPro" id="IPR002099">
    <property type="entry name" value="MutL/Mlh/PMS"/>
</dbReference>
<evidence type="ECO:0000259" key="4">
    <source>
        <dbReference type="SMART" id="SM01340"/>
    </source>
</evidence>
<feature type="region of interest" description="Disordered" evidence="3">
    <location>
        <begin position="547"/>
        <end position="803"/>
    </location>
</feature>
<feature type="compositionally biased region" description="Polar residues" evidence="3">
    <location>
        <begin position="631"/>
        <end position="649"/>
    </location>
</feature>
<name>A0AAN8NNC0_9PEZI</name>